<comment type="pathway">
    <text evidence="1">Carbohydrate acid metabolism.</text>
</comment>
<dbReference type="Pfam" id="PF01202">
    <property type="entry name" value="SKI"/>
    <property type="match status" value="1"/>
</dbReference>
<sequence length="166" mass="18634">MTNSKIVVMGVSGSGKTKVGQALAEVLRVPFHDADDFHSKANVEKMSQGIPLTDQDRVEWLAELADLLQRRQGIVLACSALKAAYRQRLKRDNPEVVFIYLQGEFETILARLKLRQSHYFKGEAMLQSQFEVLEPPTEEEALVININQSFEQVLAECLAALDLQSC</sequence>
<dbReference type="GO" id="GO:0046316">
    <property type="term" value="F:gluconokinase activity"/>
    <property type="evidence" value="ECO:0007669"/>
    <property type="project" value="UniProtKB-EC"/>
</dbReference>
<dbReference type="KEGG" id="gsn:YC6258_05729"/>
<dbReference type="InterPro" id="IPR027417">
    <property type="entry name" value="P-loop_NTPase"/>
</dbReference>
<evidence type="ECO:0000313" key="12">
    <source>
        <dbReference type="Proteomes" id="UP000032266"/>
    </source>
</evidence>
<dbReference type="PANTHER" id="PTHR43442:SF3">
    <property type="entry name" value="GLUCONOKINASE-RELATED"/>
    <property type="match status" value="1"/>
</dbReference>
<evidence type="ECO:0000256" key="8">
    <source>
        <dbReference type="ARBA" id="ARBA00023064"/>
    </source>
</evidence>
<keyword evidence="6 10" id="KW-0418">Kinase</keyword>
<dbReference type="Proteomes" id="UP000032266">
    <property type="component" value="Chromosome"/>
</dbReference>
<evidence type="ECO:0000313" key="11">
    <source>
        <dbReference type="EMBL" id="AJQ97757.1"/>
    </source>
</evidence>
<dbReference type="STRING" id="1445510.YC6258_05729"/>
<evidence type="ECO:0000256" key="9">
    <source>
        <dbReference type="ARBA" id="ARBA00048090"/>
    </source>
</evidence>
<dbReference type="AlphaFoldDB" id="A0A0C5VSX9"/>
<evidence type="ECO:0000256" key="2">
    <source>
        <dbReference type="ARBA" id="ARBA00008420"/>
    </source>
</evidence>
<protein>
    <recommendedName>
        <fullName evidence="3 10">Gluconokinase</fullName>
        <ecNumber evidence="3 10">2.7.1.12</ecNumber>
    </recommendedName>
</protein>
<dbReference type="GO" id="GO:0005737">
    <property type="term" value="C:cytoplasm"/>
    <property type="evidence" value="ECO:0007669"/>
    <property type="project" value="TreeGrafter"/>
</dbReference>
<dbReference type="HOGENOM" id="CLU_077168_4_0_6"/>
<evidence type="ECO:0000256" key="6">
    <source>
        <dbReference type="ARBA" id="ARBA00022777"/>
    </source>
</evidence>
<comment type="catalytic activity">
    <reaction evidence="9 10">
        <text>D-gluconate + ATP = 6-phospho-D-gluconate + ADP + H(+)</text>
        <dbReference type="Rhea" id="RHEA:19433"/>
        <dbReference type="ChEBI" id="CHEBI:15378"/>
        <dbReference type="ChEBI" id="CHEBI:18391"/>
        <dbReference type="ChEBI" id="CHEBI:30616"/>
        <dbReference type="ChEBI" id="CHEBI:58759"/>
        <dbReference type="ChEBI" id="CHEBI:456216"/>
        <dbReference type="EC" id="2.7.1.12"/>
    </reaction>
</comment>
<comment type="similarity">
    <text evidence="2 10">Belongs to the gluconokinase GntK/GntV family.</text>
</comment>
<dbReference type="GO" id="GO:0005524">
    <property type="term" value="F:ATP binding"/>
    <property type="evidence" value="ECO:0007669"/>
    <property type="project" value="UniProtKB-KW"/>
</dbReference>
<evidence type="ECO:0000256" key="10">
    <source>
        <dbReference type="RuleBase" id="RU363066"/>
    </source>
</evidence>
<accession>A0A0C5VSX9</accession>
<proteinExistence type="inferred from homology"/>
<dbReference type="RefSeq" id="WP_044619414.1">
    <property type="nucleotide sequence ID" value="NZ_CP007142.1"/>
</dbReference>
<dbReference type="PRINTS" id="PR01100">
    <property type="entry name" value="SHIKIMTKNASE"/>
</dbReference>
<keyword evidence="7 10" id="KW-0067">ATP-binding</keyword>
<keyword evidence="12" id="KW-1185">Reference proteome</keyword>
<dbReference type="InterPro" id="IPR006001">
    <property type="entry name" value="Therm_gnt_kin"/>
</dbReference>
<evidence type="ECO:0000256" key="3">
    <source>
        <dbReference type="ARBA" id="ARBA00012054"/>
    </source>
</evidence>
<organism evidence="11 12">
    <name type="scientific">Gynuella sunshinyii YC6258</name>
    <dbReference type="NCBI Taxonomy" id="1445510"/>
    <lineage>
        <taxon>Bacteria</taxon>
        <taxon>Pseudomonadati</taxon>
        <taxon>Pseudomonadota</taxon>
        <taxon>Gammaproteobacteria</taxon>
        <taxon>Oceanospirillales</taxon>
        <taxon>Saccharospirillaceae</taxon>
        <taxon>Gynuella</taxon>
    </lineage>
</organism>
<dbReference type="EC" id="2.7.1.12" evidence="3 10"/>
<dbReference type="Gene3D" id="3.40.50.300">
    <property type="entry name" value="P-loop containing nucleotide triphosphate hydrolases"/>
    <property type="match status" value="1"/>
</dbReference>
<dbReference type="PANTHER" id="PTHR43442">
    <property type="entry name" value="GLUCONOKINASE-RELATED"/>
    <property type="match status" value="1"/>
</dbReference>
<dbReference type="PATRIC" id="fig|1445510.3.peg.5686"/>
<dbReference type="NCBIfam" id="TIGR01313">
    <property type="entry name" value="therm_gnt_kin"/>
    <property type="match status" value="1"/>
</dbReference>
<keyword evidence="8" id="KW-0311">Gluconate utilization</keyword>
<dbReference type="CDD" id="cd02021">
    <property type="entry name" value="GntK"/>
    <property type="match status" value="1"/>
</dbReference>
<keyword evidence="4 10" id="KW-0808">Transferase</keyword>
<evidence type="ECO:0000256" key="4">
    <source>
        <dbReference type="ARBA" id="ARBA00022679"/>
    </source>
</evidence>
<dbReference type="SUPFAM" id="SSF52540">
    <property type="entry name" value="P-loop containing nucleoside triphosphate hydrolases"/>
    <property type="match status" value="1"/>
</dbReference>
<keyword evidence="5 10" id="KW-0547">Nucleotide-binding</keyword>
<dbReference type="GO" id="GO:0019521">
    <property type="term" value="P:D-gluconate metabolic process"/>
    <property type="evidence" value="ECO:0007669"/>
    <property type="project" value="UniProtKB-KW"/>
</dbReference>
<evidence type="ECO:0000256" key="5">
    <source>
        <dbReference type="ARBA" id="ARBA00022741"/>
    </source>
</evidence>
<name>A0A0C5VSX9_9GAMM</name>
<dbReference type="InterPro" id="IPR031322">
    <property type="entry name" value="Shikimate/glucono_kinase"/>
</dbReference>
<dbReference type="EMBL" id="CP007142">
    <property type="protein sequence ID" value="AJQ97757.1"/>
    <property type="molecule type" value="Genomic_DNA"/>
</dbReference>
<evidence type="ECO:0000256" key="1">
    <source>
        <dbReference type="ARBA" id="ARBA00004761"/>
    </source>
</evidence>
<evidence type="ECO:0000256" key="7">
    <source>
        <dbReference type="ARBA" id="ARBA00022840"/>
    </source>
</evidence>
<dbReference type="FunFam" id="3.40.50.300:FF:000522">
    <property type="entry name" value="Gluconokinase"/>
    <property type="match status" value="1"/>
</dbReference>
<gene>
    <name evidence="11" type="ORF">YC6258_05729</name>
</gene>
<dbReference type="OrthoDB" id="9795716at2"/>
<reference evidence="11 12" key="1">
    <citation type="submission" date="2014-01" db="EMBL/GenBank/DDBJ databases">
        <title>Full genme sequencing of cellulolytic bacterium Gynuella sunshinyii YC6258T gen. nov., sp. nov.</title>
        <authorList>
            <person name="Khan H."/>
            <person name="Chung E.J."/>
            <person name="Chung Y.R."/>
        </authorList>
    </citation>
    <scope>NUCLEOTIDE SEQUENCE [LARGE SCALE GENOMIC DNA]</scope>
    <source>
        <strain evidence="11 12">YC6258</strain>
    </source>
</reference>